<feature type="compositionally biased region" description="Basic and acidic residues" evidence="1">
    <location>
        <begin position="806"/>
        <end position="817"/>
    </location>
</feature>
<feature type="compositionally biased region" description="Basic and acidic residues" evidence="1">
    <location>
        <begin position="412"/>
        <end position="436"/>
    </location>
</feature>
<keyword evidence="3" id="KW-1185">Reference proteome</keyword>
<evidence type="ECO:0000313" key="2">
    <source>
        <dbReference type="EMBL" id="KAB8212546.1"/>
    </source>
</evidence>
<protein>
    <recommendedName>
        <fullName evidence="4">Nucleolar protein Dnt1-like N-terminal domain-containing protein</fullName>
    </recommendedName>
</protein>
<evidence type="ECO:0008006" key="4">
    <source>
        <dbReference type="Google" id="ProtNLM"/>
    </source>
</evidence>
<feature type="compositionally biased region" description="Basic and acidic residues" evidence="1">
    <location>
        <begin position="960"/>
        <end position="977"/>
    </location>
</feature>
<feature type="compositionally biased region" description="Low complexity" evidence="1">
    <location>
        <begin position="617"/>
        <end position="627"/>
    </location>
</feature>
<feature type="compositionally biased region" description="Acidic residues" evidence="1">
    <location>
        <begin position="469"/>
        <end position="486"/>
    </location>
</feature>
<feature type="region of interest" description="Disordered" evidence="1">
    <location>
        <begin position="558"/>
        <end position="1027"/>
    </location>
</feature>
<feature type="compositionally biased region" description="Acidic residues" evidence="1">
    <location>
        <begin position="821"/>
        <end position="835"/>
    </location>
</feature>
<feature type="compositionally biased region" description="Basic and acidic residues" evidence="1">
    <location>
        <begin position="694"/>
        <end position="706"/>
    </location>
</feature>
<feature type="compositionally biased region" description="Acidic residues" evidence="1">
    <location>
        <begin position="862"/>
        <end position="885"/>
    </location>
</feature>
<feature type="compositionally biased region" description="Acidic residues" evidence="1">
    <location>
        <begin position="718"/>
        <end position="734"/>
    </location>
</feature>
<feature type="compositionally biased region" description="Acidic residues" evidence="1">
    <location>
        <begin position="152"/>
        <end position="178"/>
    </location>
</feature>
<feature type="region of interest" description="Disordered" evidence="1">
    <location>
        <begin position="16"/>
        <end position="38"/>
    </location>
</feature>
<accession>A0A5N6E4P5</accession>
<dbReference type="AlphaFoldDB" id="A0A5N6E4P5"/>
<dbReference type="Proteomes" id="UP000326532">
    <property type="component" value="Unassembled WGS sequence"/>
</dbReference>
<dbReference type="VEuPathDB" id="FungiDB:BDV34DRAFT_184186"/>
<feature type="compositionally biased region" description="Polar residues" evidence="1">
    <location>
        <begin position="386"/>
        <end position="397"/>
    </location>
</feature>
<reference evidence="2 3" key="1">
    <citation type="submission" date="2019-04" db="EMBL/GenBank/DDBJ databases">
        <title>Fungal friends and foes A comparative genomics study of 23 Aspergillus species from section Flavi.</title>
        <authorList>
            <consortium name="DOE Joint Genome Institute"/>
            <person name="Kjaerbolling I."/>
            <person name="Vesth T.C."/>
            <person name="Frisvad J.C."/>
            <person name="Nybo J.L."/>
            <person name="Theobald S."/>
            <person name="Kildgaard S."/>
            <person name="Petersen T.I."/>
            <person name="Kuo A."/>
            <person name="Sato A."/>
            <person name="Lyhne E.K."/>
            <person name="Kogle M.E."/>
            <person name="Wiebenga A."/>
            <person name="Kun R.S."/>
            <person name="Lubbers R.J."/>
            <person name="Makela M.R."/>
            <person name="Barry K."/>
            <person name="Chovatia M."/>
            <person name="Clum A."/>
            <person name="Daum C."/>
            <person name="Haridas S."/>
            <person name="He G."/>
            <person name="LaButti K."/>
            <person name="Lipzen A."/>
            <person name="Mondo S."/>
            <person name="Pangilinan J."/>
            <person name="Riley R."/>
            <person name="Salamov A."/>
            <person name="Simmons B.A."/>
            <person name="Magnuson J.K."/>
            <person name="Henrissat B."/>
            <person name="Mortensen U.H."/>
            <person name="Larsen T.O."/>
            <person name="De vries R.P."/>
            <person name="Grigoriev I.V."/>
            <person name="Machida M."/>
            <person name="Baker S.E."/>
            <person name="Andersen M.R."/>
        </authorList>
    </citation>
    <scope>NUCLEOTIDE SEQUENCE [LARGE SCALE GENOMIC DNA]</scope>
    <source>
        <strain evidence="2 3">CBS 117618</strain>
    </source>
</reference>
<feature type="compositionally biased region" description="Polar residues" evidence="1">
    <location>
        <begin position="292"/>
        <end position="303"/>
    </location>
</feature>
<proteinExistence type="predicted"/>
<sequence length="1027" mass="113642">MVFIRLIVKVYPREQLSRPYPTPNRKPPTTSSEHESKPASFLLALPNPEETSLGELARLIRSKWAKLRPNAEPLDIKKLLDDSRDTVDLDVDMTVADVWVNQARAKRDEDDQVGTVRVVQRPAPYAPVRFPSVDQDWGITKEEKFRGKFETIEEAGETDTDSESGSEEESEEEEEESEVDKGNLIDAQARAVNGKDNEESETDESEEEESGEESESGSEEDDNDQVNGRANAEESADEGESEEESAPDNDVRMEDSLPETRVLKRKMSLEELEPKKQPRLAQSSQASAANAENVNGTPVSSPLGTRKHDADRAPSFSGLGRRLSFTERPALSHGLGLGITKSPPRKKPFLMADLLKDSTQSESGPSDTRVSPTSVPPSSAPAIHRSSGNQHPSTPAKLQTPADKVRLLQSALRKDSPAERSPERRSVSFAEGEDHAAPTSVPVTRAPSRVISKEQKNGTNSGSKRAPPEPEEQSDEGEDQSEDEEGDFSKGVNTEINEYERELQTNDLDEKSEYTRKLKLAAKKWQVMKNNEHKPWKREQERHRNAYNELKVLHQDIVELKEFNKPPSQRRKSQIPNGTPATKKLSRDPTSSQNRKSQDPWDVEILTPRADSKKLIPKSLSSSQTSRKSSEREEAQAQQQKKGHRSAETPMPEAGSSAERRPGSKKPSQERPPSPPSESESELESETSGSDEESNPKQPERKKPSSQEKPPSPPAGSESEDESGSEEEEEEEDNVAPNQPDFLTKPTSTVEEAIPDPVPEPGSGSDSEQQSGSDEEDEAEDEDEEKQGEEEEKDRSTDEESQNEDANQHEEKEKEMVQEPETQDDIVPETEEEREQETTTTTITPAQPNPPPTEMPSKPNPAEEETESDADEESDEEEEEEESDNESDKENRSLPKPASTAKANILRRTSLNPPSSQPNPPSSQQQPTSSQSTPTGSRPTRNTLKSLLFQQRAEQAQARLKKEEEAAKGKSQPRKDIFSGPSDSESEDEDESSSSSSSESESESGADAGDILSSGTVGKLRTAIPRK</sequence>
<feature type="compositionally biased region" description="Acidic residues" evidence="1">
    <location>
        <begin position="679"/>
        <end position="693"/>
    </location>
</feature>
<name>A0A5N6E4P5_ASPPA</name>
<dbReference type="OMA" id="TQETTDT"/>
<feature type="compositionally biased region" description="Acidic residues" evidence="1">
    <location>
        <begin position="234"/>
        <end position="247"/>
    </location>
</feature>
<feature type="compositionally biased region" description="Low complexity" evidence="1">
    <location>
        <begin position="761"/>
        <end position="772"/>
    </location>
</feature>
<feature type="compositionally biased region" description="Basic and acidic residues" evidence="1">
    <location>
        <begin position="530"/>
        <end position="543"/>
    </location>
</feature>
<organism evidence="2 3">
    <name type="scientific">Aspergillus parasiticus</name>
    <dbReference type="NCBI Taxonomy" id="5067"/>
    <lineage>
        <taxon>Eukaryota</taxon>
        <taxon>Fungi</taxon>
        <taxon>Dikarya</taxon>
        <taxon>Ascomycota</taxon>
        <taxon>Pezizomycotina</taxon>
        <taxon>Eurotiomycetes</taxon>
        <taxon>Eurotiomycetidae</taxon>
        <taxon>Eurotiales</taxon>
        <taxon>Aspergillaceae</taxon>
        <taxon>Aspergillus</taxon>
        <taxon>Aspergillus subgen. Circumdati</taxon>
    </lineage>
</organism>
<feature type="compositionally biased region" description="Basic and acidic residues" evidence="1">
    <location>
        <begin position="267"/>
        <end position="276"/>
    </location>
</feature>
<gene>
    <name evidence="2" type="ORF">BDV34DRAFT_184186</name>
</gene>
<feature type="compositionally biased region" description="Acidic residues" evidence="1">
    <location>
        <begin position="198"/>
        <end position="224"/>
    </location>
</feature>
<feature type="region of interest" description="Disordered" evidence="1">
    <location>
        <begin position="144"/>
        <end position="543"/>
    </location>
</feature>
<feature type="compositionally biased region" description="Basic and acidic residues" evidence="1">
    <location>
        <begin position="498"/>
        <end position="516"/>
    </location>
</feature>
<evidence type="ECO:0000313" key="3">
    <source>
        <dbReference type="Proteomes" id="UP000326532"/>
    </source>
</evidence>
<feature type="compositionally biased region" description="Low complexity" evidence="1">
    <location>
        <begin position="281"/>
        <end position="291"/>
    </location>
</feature>
<feature type="compositionally biased region" description="Polar residues" evidence="1">
    <location>
        <begin position="941"/>
        <end position="954"/>
    </location>
</feature>
<evidence type="ECO:0000256" key="1">
    <source>
        <dbReference type="SAM" id="MobiDB-lite"/>
    </source>
</evidence>
<feature type="compositionally biased region" description="Acidic residues" evidence="1">
    <location>
        <begin position="773"/>
        <end position="792"/>
    </location>
</feature>
<feature type="compositionally biased region" description="Low complexity" evidence="1">
    <location>
        <begin position="922"/>
        <end position="940"/>
    </location>
</feature>
<dbReference type="EMBL" id="ML734936">
    <property type="protein sequence ID" value="KAB8212546.1"/>
    <property type="molecule type" value="Genomic_DNA"/>
</dbReference>